<reference evidence="6" key="1">
    <citation type="journal article" date="2012" name="Appl. Microbiol. Biotechnol.">
        <title>The complete genome sequence of Pantoea ananatis AJ13355, an organism with great biotechnological potential.</title>
        <authorList>
            <person name="Hara Y."/>
            <person name="Kadotani N."/>
            <person name="Izui H."/>
            <person name="Katashkina J.I."/>
            <person name="Kuvaeva T.M."/>
            <person name="Andreeva I.G."/>
            <person name="Golubeva L.I."/>
            <person name="Malko D.B."/>
            <person name="Makeev V.J."/>
            <person name="Mashko S.V."/>
            <person name="Kozlov Y.I."/>
        </authorList>
    </citation>
    <scope>NUCLEOTIDE SEQUENCE [LARGE SCALE GENOMIC DNA]</scope>
    <source>
        <strain evidence="6">AJ13355</strain>
    </source>
</reference>
<dbReference type="PANTHER" id="PTHR38102">
    <property type="entry name" value="PERIPLASMIC CHAPERONE SPY"/>
    <property type="match status" value="1"/>
</dbReference>
<evidence type="ECO:0000313" key="6">
    <source>
        <dbReference type="Proteomes" id="UP000006690"/>
    </source>
</evidence>
<dbReference type="InterPro" id="IPR012899">
    <property type="entry name" value="LTXXQ"/>
</dbReference>
<dbReference type="Proteomes" id="UP000006690">
    <property type="component" value="Chromosome"/>
</dbReference>
<dbReference type="Pfam" id="PF07813">
    <property type="entry name" value="LTXXQ"/>
    <property type="match status" value="1"/>
</dbReference>
<dbReference type="EMBL" id="AP012032">
    <property type="protein sequence ID" value="BAK11109.1"/>
    <property type="molecule type" value="Genomic_DNA"/>
</dbReference>
<comment type="similarity">
    <text evidence="2">Belongs to the CpxP/Spy family.</text>
</comment>
<dbReference type="eggNOG" id="COG3678">
    <property type="taxonomic scope" value="Bacteria"/>
</dbReference>
<dbReference type="Gene3D" id="1.20.120.1490">
    <property type="match status" value="1"/>
</dbReference>
<name>A0A0H3KV83_PANAA</name>
<keyword evidence="4" id="KW-0574">Periplasm</keyword>
<evidence type="ECO:0000313" key="5">
    <source>
        <dbReference type="EMBL" id="BAK11109.1"/>
    </source>
</evidence>
<dbReference type="KEGG" id="paj:PAJ_1029"/>
<dbReference type="PANTHER" id="PTHR38102:SF1">
    <property type="entry name" value="PERIPLASMIC CHAPERONE SPY"/>
    <property type="match status" value="1"/>
</dbReference>
<accession>A0A0H3KV83</accession>
<protein>
    <submittedName>
        <fullName evidence="5">Spheroplast protein Y Spy</fullName>
    </submittedName>
</protein>
<organism evidence="5 6">
    <name type="scientific">Pantoea ananatis (strain AJ13355)</name>
    <dbReference type="NCBI Taxonomy" id="932677"/>
    <lineage>
        <taxon>Bacteria</taxon>
        <taxon>Pseudomonadati</taxon>
        <taxon>Pseudomonadota</taxon>
        <taxon>Gammaproteobacteria</taxon>
        <taxon>Enterobacterales</taxon>
        <taxon>Erwiniaceae</taxon>
        <taxon>Pantoea</taxon>
    </lineage>
</organism>
<dbReference type="AlphaFoldDB" id="A0A0H3KV83"/>
<gene>
    <name evidence="5" type="primary">spy</name>
    <name evidence="5" type="ordered locus">PAJ_1029</name>
</gene>
<evidence type="ECO:0000256" key="4">
    <source>
        <dbReference type="ARBA" id="ARBA00022764"/>
    </source>
</evidence>
<evidence type="ECO:0000256" key="1">
    <source>
        <dbReference type="ARBA" id="ARBA00004418"/>
    </source>
</evidence>
<evidence type="ECO:0000256" key="2">
    <source>
        <dbReference type="ARBA" id="ARBA00008441"/>
    </source>
</evidence>
<dbReference type="SMR" id="A0A0H3KV83"/>
<dbReference type="CDD" id="cd09916">
    <property type="entry name" value="CpxP_like"/>
    <property type="match status" value="1"/>
</dbReference>
<dbReference type="GO" id="GO:0051082">
    <property type="term" value="F:unfolded protein binding"/>
    <property type="evidence" value="ECO:0007669"/>
    <property type="project" value="TreeGrafter"/>
</dbReference>
<dbReference type="GO" id="GO:0030288">
    <property type="term" value="C:outer membrane-bounded periplasmic space"/>
    <property type="evidence" value="ECO:0007669"/>
    <property type="project" value="TreeGrafter"/>
</dbReference>
<dbReference type="NCBIfam" id="NF007769">
    <property type="entry name" value="PRK10455.1"/>
    <property type="match status" value="1"/>
</dbReference>
<dbReference type="InterPro" id="IPR052211">
    <property type="entry name" value="Cpx_auxiliary_protein"/>
</dbReference>
<dbReference type="PATRIC" id="fig|932677.3.peg.1185"/>
<sequence length="187" mass="20813">MLVSEDATECCRYETEQVNKKDTVMRKLTSLLLASTLAFGAASVVHAEADNLTPPPAGTEKPMHKPMRHGMDMMFGGLNLTADQKTKMHEIMKERRGEMQRPSLDERRATHAIIASDSFDKAQAEAQADKMTANAKANAVAMMETQNKLYNVLTPEQKKQYNANFEKHLTEKRPMHGKMAPAPAPAQ</sequence>
<keyword evidence="3" id="KW-0732">Signal</keyword>
<dbReference type="HOGENOM" id="CLU_124352_1_0_6"/>
<evidence type="ECO:0000256" key="3">
    <source>
        <dbReference type="ARBA" id="ARBA00022729"/>
    </source>
</evidence>
<proteinExistence type="inferred from homology"/>
<comment type="subcellular location">
    <subcellularLocation>
        <location evidence="1">Periplasm</location>
    </subcellularLocation>
</comment>